<reference evidence="1 2" key="1">
    <citation type="submission" date="2024-08" db="EMBL/GenBank/DDBJ databases">
        <title>Gnathostoma spinigerum genome.</title>
        <authorList>
            <person name="Gonzalez-Bertolin B."/>
            <person name="Monzon S."/>
            <person name="Zaballos A."/>
            <person name="Jimenez P."/>
            <person name="Dekumyoy P."/>
            <person name="Varona S."/>
            <person name="Cuesta I."/>
            <person name="Sumanam S."/>
            <person name="Adisakwattana P."/>
            <person name="Gasser R.B."/>
            <person name="Hernandez-Gonzalez A."/>
            <person name="Young N.D."/>
            <person name="Perteguer M.J."/>
        </authorList>
    </citation>
    <scope>NUCLEOTIDE SEQUENCE [LARGE SCALE GENOMIC DNA]</scope>
    <source>
        <strain evidence="1">AL3</strain>
        <tissue evidence="1">Liver</tissue>
    </source>
</reference>
<name>A0ABD6E5Z1_9BILA</name>
<dbReference type="AlphaFoldDB" id="A0ABD6E5Z1"/>
<organism evidence="1 2">
    <name type="scientific">Gnathostoma spinigerum</name>
    <dbReference type="NCBI Taxonomy" id="75299"/>
    <lineage>
        <taxon>Eukaryota</taxon>
        <taxon>Metazoa</taxon>
        <taxon>Ecdysozoa</taxon>
        <taxon>Nematoda</taxon>
        <taxon>Chromadorea</taxon>
        <taxon>Rhabditida</taxon>
        <taxon>Spirurina</taxon>
        <taxon>Gnathostomatomorpha</taxon>
        <taxon>Gnathostomatoidea</taxon>
        <taxon>Gnathostomatidae</taxon>
        <taxon>Gnathostoma</taxon>
    </lineage>
</organism>
<gene>
    <name evidence="1" type="ORF">AB6A40_002188</name>
</gene>
<evidence type="ECO:0000313" key="1">
    <source>
        <dbReference type="EMBL" id="MFH4975479.1"/>
    </source>
</evidence>
<evidence type="ECO:0000313" key="2">
    <source>
        <dbReference type="Proteomes" id="UP001608902"/>
    </source>
</evidence>
<sequence length="214" mass="24757">MHFLSLMTVISVRFDVYKVGPVEYLQENDERFISSITFLRNSCADIRISSLCLSYQSSPFRWTLGPASTELLRSFDAVEYLEVINMTDIGFAVGGDAMSYKNMKEIMLKFDATHADFLASLVVIRCNENLLEKIVTTWRNGIDFNAFVDRPKIILTITADDMCQFIESWRSCATPWRCRNVSFNSLIMIDEFRDRARHYGLFDKAVITEFPFSR</sequence>
<protein>
    <submittedName>
        <fullName evidence="1">Uncharacterized protein</fullName>
    </submittedName>
</protein>
<proteinExistence type="predicted"/>
<dbReference type="Proteomes" id="UP001608902">
    <property type="component" value="Unassembled WGS sequence"/>
</dbReference>
<comment type="caution">
    <text evidence="1">The sequence shown here is derived from an EMBL/GenBank/DDBJ whole genome shotgun (WGS) entry which is preliminary data.</text>
</comment>
<keyword evidence="2" id="KW-1185">Reference proteome</keyword>
<dbReference type="EMBL" id="JBGFUD010000925">
    <property type="protein sequence ID" value="MFH4975479.1"/>
    <property type="molecule type" value="Genomic_DNA"/>
</dbReference>
<accession>A0ABD6E5Z1</accession>